<evidence type="ECO:0000313" key="2">
    <source>
        <dbReference type="EMBL" id="HGB25382.1"/>
    </source>
</evidence>
<dbReference type="Pfam" id="PF00535">
    <property type="entry name" value="Glycos_transf_2"/>
    <property type="match status" value="1"/>
</dbReference>
<dbReference type="Gene3D" id="3.90.550.10">
    <property type="entry name" value="Spore Coat Polysaccharide Biosynthesis Protein SpsA, Chain A"/>
    <property type="match status" value="1"/>
</dbReference>
<protein>
    <submittedName>
        <fullName evidence="2">Glycosyltransferase</fullName>
    </submittedName>
</protein>
<feature type="domain" description="Glycosyltransferase 2-like" evidence="1">
    <location>
        <begin position="12"/>
        <end position="45"/>
    </location>
</feature>
<dbReference type="AlphaFoldDB" id="A0A7C3WQF2"/>
<dbReference type="EMBL" id="DTIB01000091">
    <property type="protein sequence ID" value="HGB25382.1"/>
    <property type="molecule type" value="Genomic_DNA"/>
</dbReference>
<gene>
    <name evidence="2" type="ORF">ENV88_05025</name>
</gene>
<dbReference type="InterPro" id="IPR001173">
    <property type="entry name" value="Glyco_trans_2-like"/>
</dbReference>
<sequence>MEISVNDRPLVSVVVVNYRSLETLLRCLDSLLKTAYPNFEVIVVDSMT</sequence>
<accession>A0A7C3WQF2</accession>
<dbReference type="InterPro" id="IPR029044">
    <property type="entry name" value="Nucleotide-diphossugar_trans"/>
</dbReference>
<name>A0A7C3WQF2_THEPE</name>
<dbReference type="GO" id="GO:0016740">
    <property type="term" value="F:transferase activity"/>
    <property type="evidence" value="ECO:0007669"/>
    <property type="project" value="UniProtKB-KW"/>
</dbReference>
<comment type="caution">
    <text evidence="2">The sequence shown here is derived from an EMBL/GenBank/DDBJ whole genome shotgun (WGS) entry which is preliminary data.</text>
</comment>
<dbReference type="SUPFAM" id="SSF53448">
    <property type="entry name" value="Nucleotide-diphospho-sugar transferases"/>
    <property type="match status" value="1"/>
</dbReference>
<reference evidence="2" key="1">
    <citation type="journal article" date="2020" name="mSystems">
        <title>Genome- and Community-Level Interaction Insights into Carbon Utilization and Element Cycling Functions of Hydrothermarchaeota in Hydrothermal Sediment.</title>
        <authorList>
            <person name="Zhou Z."/>
            <person name="Liu Y."/>
            <person name="Xu W."/>
            <person name="Pan J."/>
            <person name="Luo Z.H."/>
            <person name="Li M."/>
        </authorList>
    </citation>
    <scope>NUCLEOTIDE SEQUENCE [LARGE SCALE GENOMIC DNA]</scope>
    <source>
        <strain evidence="2">SpSt-8</strain>
    </source>
</reference>
<proteinExistence type="predicted"/>
<keyword evidence="2" id="KW-0808">Transferase</keyword>
<organism evidence="2">
    <name type="scientific">Thermofilum pendens</name>
    <dbReference type="NCBI Taxonomy" id="2269"/>
    <lineage>
        <taxon>Archaea</taxon>
        <taxon>Thermoproteota</taxon>
        <taxon>Thermoprotei</taxon>
        <taxon>Thermofilales</taxon>
        <taxon>Thermofilaceae</taxon>
        <taxon>Thermofilum</taxon>
    </lineage>
</organism>
<evidence type="ECO:0000259" key="1">
    <source>
        <dbReference type="Pfam" id="PF00535"/>
    </source>
</evidence>